<feature type="domain" description="Lipoyl-binding" evidence="8">
    <location>
        <begin position="1"/>
        <end position="76"/>
    </location>
</feature>
<dbReference type="Pfam" id="PF02817">
    <property type="entry name" value="E3_binding"/>
    <property type="match status" value="1"/>
</dbReference>
<feature type="compositionally biased region" description="Low complexity" evidence="7">
    <location>
        <begin position="122"/>
        <end position="131"/>
    </location>
</feature>
<dbReference type="Gene3D" id="4.10.320.10">
    <property type="entry name" value="E3-binding domain"/>
    <property type="match status" value="1"/>
</dbReference>
<dbReference type="InterPro" id="IPR023213">
    <property type="entry name" value="CAT-like_dom_sf"/>
</dbReference>
<dbReference type="GO" id="GO:0005737">
    <property type="term" value="C:cytoplasm"/>
    <property type="evidence" value="ECO:0007669"/>
    <property type="project" value="TreeGrafter"/>
</dbReference>
<feature type="compositionally biased region" description="Low complexity" evidence="7">
    <location>
        <begin position="97"/>
        <end position="112"/>
    </location>
</feature>
<dbReference type="InterPro" id="IPR000089">
    <property type="entry name" value="Biotin_lipoyl"/>
</dbReference>
<dbReference type="Gene3D" id="3.30.559.10">
    <property type="entry name" value="Chloramphenicol acetyltransferase-like domain"/>
    <property type="match status" value="1"/>
</dbReference>
<dbReference type="PROSITE" id="PS51826">
    <property type="entry name" value="PSBD"/>
    <property type="match status" value="1"/>
</dbReference>
<dbReference type="PROSITE" id="PS50968">
    <property type="entry name" value="BIOTINYL_LIPOYL"/>
    <property type="match status" value="1"/>
</dbReference>
<name>A0A921GN58_9MICO</name>
<accession>A0A921GN58</accession>
<reference evidence="10" key="1">
    <citation type="journal article" date="2021" name="PeerJ">
        <title>Extensive microbial diversity within the chicken gut microbiome revealed by metagenomics and culture.</title>
        <authorList>
            <person name="Gilroy R."/>
            <person name="Ravi A."/>
            <person name="Getino M."/>
            <person name="Pursley I."/>
            <person name="Horton D.L."/>
            <person name="Alikhan N.F."/>
            <person name="Baker D."/>
            <person name="Gharbi K."/>
            <person name="Hall N."/>
            <person name="Watson M."/>
            <person name="Adriaenssens E.M."/>
            <person name="Foster-Nyarko E."/>
            <person name="Jarju S."/>
            <person name="Secka A."/>
            <person name="Antonio M."/>
            <person name="Oren A."/>
            <person name="Chaudhuri R.R."/>
            <person name="La Ragione R."/>
            <person name="Hildebrand F."/>
            <person name="Pallen M.J."/>
        </authorList>
    </citation>
    <scope>NUCLEOTIDE SEQUENCE</scope>
    <source>
        <strain evidence="10">1647</strain>
    </source>
</reference>
<evidence type="ECO:0000313" key="11">
    <source>
        <dbReference type="Proteomes" id="UP000775129"/>
    </source>
</evidence>
<comment type="caution">
    <text evidence="10">The sequence shown here is derived from an EMBL/GenBank/DDBJ whole genome shotgun (WGS) entry which is preliminary data.</text>
</comment>
<dbReference type="Gene3D" id="2.40.50.100">
    <property type="match status" value="1"/>
</dbReference>
<dbReference type="CDD" id="cd06849">
    <property type="entry name" value="lipoyl_domain"/>
    <property type="match status" value="1"/>
</dbReference>
<dbReference type="Proteomes" id="UP000775129">
    <property type="component" value="Unassembled WGS sequence"/>
</dbReference>
<dbReference type="GO" id="GO:0031405">
    <property type="term" value="F:lipoic acid binding"/>
    <property type="evidence" value="ECO:0007669"/>
    <property type="project" value="TreeGrafter"/>
</dbReference>
<feature type="region of interest" description="Disordered" evidence="7">
    <location>
        <begin position="158"/>
        <end position="198"/>
    </location>
</feature>
<dbReference type="InterPro" id="IPR036625">
    <property type="entry name" value="E3-bd_dom_sf"/>
</dbReference>
<dbReference type="InterPro" id="IPR011053">
    <property type="entry name" value="Single_hybrid_motif"/>
</dbReference>
<evidence type="ECO:0000256" key="6">
    <source>
        <dbReference type="RuleBase" id="RU003423"/>
    </source>
</evidence>
<evidence type="ECO:0000259" key="9">
    <source>
        <dbReference type="PROSITE" id="PS51826"/>
    </source>
</evidence>
<gene>
    <name evidence="10" type="ORF">K8W24_06585</name>
</gene>
<protein>
    <recommendedName>
        <fullName evidence="6">Dihydrolipoamide acetyltransferase component of pyruvate dehydrogenase complex</fullName>
        <ecNumber evidence="6">2.3.1.-</ecNumber>
    </recommendedName>
</protein>
<dbReference type="Pfam" id="PF00364">
    <property type="entry name" value="Biotin_lipoyl"/>
    <property type="match status" value="1"/>
</dbReference>
<dbReference type="InterPro" id="IPR050743">
    <property type="entry name" value="2-oxoacid_DH_E2_comp"/>
</dbReference>
<evidence type="ECO:0000256" key="1">
    <source>
        <dbReference type="ARBA" id="ARBA00001938"/>
    </source>
</evidence>
<feature type="region of interest" description="Disordered" evidence="7">
    <location>
        <begin position="75"/>
        <end position="131"/>
    </location>
</feature>
<evidence type="ECO:0000313" key="10">
    <source>
        <dbReference type="EMBL" id="HJF49452.1"/>
    </source>
</evidence>
<keyword evidence="4 6" id="KW-0450">Lipoyl</keyword>
<dbReference type="SUPFAM" id="SSF47005">
    <property type="entry name" value="Peripheral subunit-binding domain of 2-oxo acid dehydrogenase complex"/>
    <property type="match status" value="1"/>
</dbReference>
<dbReference type="InterPro" id="IPR001078">
    <property type="entry name" value="2-oxoacid_DH_actylTfrase"/>
</dbReference>
<evidence type="ECO:0000256" key="7">
    <source>
        <dbReference type="SAM" id="MobiDB-lite"/>
    </source>
</evidence>
<dbReference type="PANTHER" id="PTHR43178:SF5">
    <property type="entry name" value="LIPOAMIDE ACYLTRANSFERASE COMPONENT OF BRANCHED-CHAIN ALPHA-KETO ACID DEHYDROGENASE COMPLEX, MITOCHONDRIAL"/>
    <property type="match status" value="1"/>
</dbReference>
<reference evidence="10" key="2">
    <citation type="submission" date="2021-09" db="EMBL/GenBank/DDBJ databases">
        <authorList>
            <person name="Gilroy R."/>
        </authorList>
    </citation>
    <scope>NUCLEOTIDE SEQUENCE</scope>
    <source>
        <strain evidence="10">1647</strain>
    </source>
</reference>
<evidence type="ECO:0000256" key="3">
    <source>
        <dbReference type="ARBA" id="ARBA00022679"/>
    </source>
</evidence>
<dbReference type="GO" id="GO:0016407">
    <property type="term" value="F:acetyltransferase activity"/>
    <property type="evidence" value="ECO:0007669"/>
    <property type="project" value="TreeGrafter"/>
</dbReference>
<dbReference type="InterPro" id="IPR004167">
    <property type="entry name" value="PSBD"/>
</dbReference>
<dbReference type="PANTHER" id="PTHR43178">
    <property type="entry name" value="DIHYDROLIPOAMIDE ACETYLTRANSFERASE COMPONENT OF PYRUVATE DEHYDROGENASE COMPLEX"/>
    <property type="match status" value="1"/>
</dbReference>
<keyword evidence="3 6" id="KW-0808">Transferase</keyword>
<comment type="similarity">
    <text evidence="2 6">Belongs to the 2-oxoacid dehydrogenase family.</text>
</comment>
<evidence type="ECO:0000256" key="2">
    <source>
        <dbReference type="ARBA" id="ARBA00007317"/>
    </source>
</evidence>
<keyword evidence="5 6" id="KW-0012">Acyltransferase</keyword>
<dbReference type="EMBL" id="DYWO01000188">
    <property type="protein sequence ID" value="HJF49452.1"/>
    <property type="molecule type" value="Genomic_DNA"/>
</dbReference>
<dbReference type="SUPFAM" id="SSF52777">
    <property type="entry name" value="CoA-dependent acyltransferases"/>
    <property type="match status" value="1"/>
</dbReference>
<dbReference type="AlphaFoldDB" id="A0A921GN58"/>
<feature type="compositionally biased region" description="Gly residues" evidence="7">
    <location>
        <begin position="85"/>
        <end position="96"/>
    </location>
</feature>
<feature type="domain" description="Peripheral subunit-binding (PSBD)" evidence="9">
    <location>
        <begin position="194"/>
        <end position="231"/>
    </location>
</feature>
<evidence type="ECO:0000256" key="4">
    <source>
        <dbReference type="ARBA" id="ARBA00022823"/>
    </source>
</evidence>
<dbReference type="Pfam" id="PF00198">
    <property type="entry name" value="2-oxoacid_dh"/>
    <property type="match status" value="1"/>
</dbReference>
<evidence type="ECO:0000256" key="5">
    <source>
        <dbReference type="ARBA" id="ARBA00023315"/>
    </source>
</evidence>
<organism evidence="10 11">
    <name type="scientific">Brachybacterium paraconglomeratum</name>
    <dbReference type="NCBI Taxonomy" id="173362"/>
    <lineage>
        <taxon>Bacteria</taxon>
        <taxon>Bacillati</taxon>
        <taxon>Actinomycetota</taxon>
        <taxon>Actinomycetes</taxon>
        <taxon>Micrococcales</taxon>
        <taxon>Dermabacteraceae</taxon>
        <taxon>Brachybacterium</taxon>
    </lineage>
</organism>
<evidence type="ECO:0000259" key="8">
    <source>
        <dbReference type="PROSITE" id="PS50968"/>
    </source>
</evidence>
<dbReference type="SUPFAM" id="SSF51230">
    <property type="entry name" value="Single hybrid motif"/>
    <property type="match status" value="1"/>
</dbReference>
<comment type="cofactor">
    <cofactor evidence="1 6">
        <name>(R)-lipoate</name>
        <dbReference type="ChEBI" id="CHEBI:83088"/>
    </cofactor>
</comment>
<proteinExistence type="inferred from homology"/>
<dbReference type="EC" id="2.3.1.-" evidence="6"/>
<sequence>MSDFLLPDLGEGLTEATIVAWHVKVGDEVTRNQALAEVETAKALVELPSPRAGRITALHAEEGQTLDVGSPLVGFAEVGSAPEPGAGGNAADGSAGGSAADGSADGPAVDGAVTSGSETEEPAAVPVGVGASADGSYEATASAEPAARPQRQQVLVGYGPVLPGTGRPRRRPRSYATTPYVRPAGPMGEGPTPRAMPPVRRRARDLGVDLRSVHGSGPGGRILRADVEARAQGLPGSATRAPGSHTIPVTGLRKQTAQAMSASVFTAPHASVHVTIDATDTLELLGRGSRESGRTSFLASVCRAILPAAARTPAANARYDAEAGQIEMFDQVRLGIAVATDRGLLVATLPEIDADGHQDPSGPALTAAIAETAQKARDGALTPGEVTGSTLTVTNVGVFGVDGGTPILNPGQSTILAIGALRRQPWEHRGEIALRTVVTLTLSFDHRVLDGAEASAFLTDIAETLADPATLLVR</sequence>